<dbReference type="EMBL" id="MU865634">
    <property type="protein sequence ID" value="KAK4220813.1"/>
    <property type="molecule type" value="Genomic_DNA"/>
</dbReference>
<feature type="domain" description="NAD(P)-binding" evidence="2">
    <location>
        <begin position="10"/>
        <end position="233"/>
    </location>
</feature>
<evidence type="ECO:0000256" key="1">
    <source>
        <dbReference type="ARBA" id="ARBA00038376"/>
    </source>
</evidence>
<dbReference type="InterPro" id="IPR036291">
    <property type="entry name" value="NAD(P)-bd_dom_sf"/>
</dbReference>
<dbReference type="PANTHER" id="PTHR15020">
    <property type="entry name" value="FLAVIN REDUCTASE-RELATED"/>
    <property type="match status" value="1"/>
</dbReference>
<evidence type="ECO:0000313" key="3">
    <source>
        <dbReference type="EMBL" id="KAK4220813.1"/>
    </source>
</evidence>
<dbReference type="Pfam" id="PF13460">
    <property type="entry name" value="NAD_binding_10"/>
    <property type="match status" value="1"/>
</dbReference>
<organism evidence="3 4">
    <name type="scientific">Podospora fimiseda</name>
    <dbReference type="NCBI Taxonomy" id="252190"/>
    <lineage>
        <taxon>Eukaryota</taxon>
        <taxon>Fungi</taxon>
        <taxon>Dikarya</taxon>
        <taxon>Ascomycota</taxon>
        <taxon>Pezizomycotina</taxon>
        <taxon>Sordariomycetes</taxon>
        <taxon>Sordariomycetidae</taxon>
        <taxon>Sordariales</taxon>
        <taxon>Podosporaceae</taxon>
        <taxon>Podospora</taxon>
    </lineage>
</organism>
<dbReference type="Gene3D" id="3.40.50.720">
    <property type="entry name" value="NAD(P)-binding Rossmann-like Domain"/>
    <property type="match status" value="1"/>
</dbReference>
<protein>
    <recommendedName>
        <fullName evidence="2">NAD(P)-binding domain-containing protein</fullName>
    </recommendedName>
</protein>
<comment type="similarity">
    <text evidence="1">Belongs to the avfA family.</text>
</comment>
<dbReference type="AlphaFoldDB" id="A0AAN6YLY3"/>
<dbReference type="SUPFAM" id="SSF51735">
    <property type="entry name" value="NAD(P)-binding Rossmann-fold domains"/>
    <property type="match status" value="1"/>
</dbReference>
<evidence type="ECO:0000313" key="4">
    <source>
        <dbReference type="Proteomes" id="UP001301958"/>
    </source>
</evidence>
<proteinExistence type="inferred from homology"/>
<comment type="caution">
    <text evidence="3">The sequence shown here is derived from an EMBL/GenBank/DDBJ whole genome shotgun (WGS) entry which is preliminary data.</text>
</comment>
<dbReference type="InterPro" id="IPR016040">
    <property type="entry name" value="NAD(P)-bd_dom"/>
</dbReference>
<evidence type="ECO:0000259" key="2">
    <source>
        <dbReference type="Pfam" id="PF13460"/>
    </source>
</evidence>
<reference evidence="3" key="1">
    <citation type="journal article" date="2023" name="Mol. Phylogenet. Evol.">
        <title>Genome-scale phylogeny and comparative genomics of the fungal order Sordariales.</title>
        <authorList>
            <person name="Hensen N."/>
            <person name="Bonometti L."/>
            <person name="Westerberg I."/>
            <person name="Brannstrom I.O."/>
            <person name="Guillou S."/>
            <person name="Cros-Aarteil S."/>
            <person name="Calhoun S."/>
            <person name="Haridas S."/>
            <person name="Kuo A."/>
            <person name="Mondo S."/>
            <person name="Pangilinan J."/>
            <person name="Riley R."/>
            <person name="LaButti K."/>
            <person name="Andreopoulos B."/>
            <person name="Lipzen A."/>
            <person name="Chen C."/>
            <person name="Yan M."/>
            <person name="Daum C."/>
            <person name="Ng V."/>
            <person name="Clum A."/>
            <person name="Steindorff A."/>
            <person name="Ohm R.A."/>
            <person name="Martin F."/>
            <person name="Silar P."/>
            <person name="Natvig D.O."/>
            <person name="Lalanne C."/>
            <person name="Gautier V."/>
            <person name="Ament-Velasquez S.L."/>
            <person name="Kruys A."/>
            <person name="Hutchinson M.I."/>
            <person name="Powell A.J."/>
            <person name="Barry K."/>
            <person name="Miller A.N."/>
            <person name="Grigoriev I.V."/>
            <person name="Debuchy R."/>
            <person name="Gladieux P."/>
            <person name="Hiltunen Thoren M."/>
            <person name="Johannesson H."/>
        </authorList>
    </citation>
    <scope>NUCLEOTIDE SEQUENCE</scope>
    <source>
        <strain evidence="3">CBS 990.96</strain>
    </source>
</reference>
<dbReference type="PANTHER" id="PTHR15020:SF50">
    <property type="entry name" value="UPF0659 PROTEIN YMR090W"/>
    <property type="match status" value="1"/>
</dbReference>
<dbReference type="Proteomes" id="UP001301958">
    <property type="component" value="Unassembled WGS sequence"/>
</dbReference>
<sequence length="255" mass="28250">MSSKIILVLGATGGVAFSALRRSLAAGHTCIALCRNPSTLSSKFPDSKPPSNLYIIEGNAHSIPDLTRCLTLPNSTPVTHIISSIGSWPSLSSGFSLEDPQVCEKGMTSLLSAISAVRSTNNNLNNWYPRIVAVSSTGLSSVKRDVPLLYVPLYHVLLKQAHKDKKKMEDLLIGSSEEDWTIIRGTLYVDGKEGAKERVIRAGKEDPVKKVVEREELGYTITREDVGRWIFEQCVEEKQEKGEYEWKRRVASITY</sequence>
<name>A0AAN6YLY3_9PEZI</name>
<keyword evidence="4" id="KW-1185">Reference proteome</keyword>
<gene>
    <name evidence="3" type="ORF">QBC38DRAFT_160948</name>
</gene>
<reference evidence="3" key="2">
    <citation type="submission" date="2023-05" db="EMBL/GenBank/DDBJ databases">
        <authorList>
            <consortium name="Lawrence Berkeley National Laboratory"/>
            <person name="Steindorff A."/>
            <person name="Hensen N."/>
            <person name="Bonometti L."/>
            <person name="Westerberg I."/>
            <person name="Brannstrom I.O."/>
            <person name="Guillou S."/>
            <person name="Cros-Aarteil S."/>
            <person name="Calhoun S."/>
            <person name="Haridas S."/>
            <person name="Kuo A."/>
            <person name="Mondo S."/>
            <person name="Pangilinan J."/>
            <person name="Riley R."/>
            <person name="Labutti K."/>
            <person name="Andreopoulos B."/>
            <person name="Lipzen A."/>
            <person name="Chen C."/>
            <person name="Yanf M."/>
            <person name="Daum C."/>
            <person name="Ng V."/>
            <person name="Clum A."/>
            <person name="Ohm R."/>
            <person name="Martin F."/>
            <person name="Silar P."/>
            <person name="Natvig D."/>
            <person name="Lalanne C."/>
            <person name="Gautier V."/>
            <person name="Ament-Velasquez S.L."/>
            <person name="Kruys A."/>
            <person name="Hutchinson M.I."/>
            <person name="Powell A.J."/>
            <person name="Barry K."/>
            <person name="Miller A.N."/>
            <person name="Grigoriev I.V."/>
            <person name="Debuchy R."/>
            <person name="Gladieux P."/>
            <person name="Thoren M.H."/>
            <person name="Johannesson H."/>
        </authorList>
    </citation>
    <scope>NUCLEOTIDE SEQUENCE</scope>
    <source>
        <strain evidence="3">CBS 990.96</strain>
    </source>
</reference>
<accession>A0AAN6YLY3</accession>